<organism evidence="1 2">
    <name type="scientific">Dentiscutata erythropus</name>
    <dbReference type="NCBI Taxonomy" id="1348616"/>
    <lineage>
        <taxon>Eukaryota</taxon>
        <taxon>Fungi</taxon>
        <taxon>Fungi incertae sedis</taxon>
        <taxon>Mucoromycota</taxon>
        <taxon>Glomeromycotina</taxon>
        <taxon>Glomeromycetes</taxon>
        <taxon>Diversisporales</taxon>
        <taxon>Gigasporaceae</taxon>
        <taxon>Dentiscutata</taxon>
    </lineage>
</organism>
<proteinExistence type="predicted"/>
<name>A0A9N9E7F2_9GLOM</name>
<gene>
    <name evidence="1" type="ORF">DERYTH_LOCUS11078</name>
</gene>
<evidence type="ECO:0000313" key="2">
    <source>
        <dbReference type="Proteomes" id="UP000789405"/>
    </source>
</evidence>
<accession>A0A9N9E7F2</accession>
<comment type="caution">
    <text evidence="1">The sequence shown here is derived from an EMBL/GenBank/DDBJ whole genome shotgun (WGS) entry which is preliminary data.</text>
</comment>
<protein>
    <submittedName>
        <fullName evidence="1">17810_t:CDS:1</fullName>
    </submittedName>
</protein>
<reference evidence="1" key="1">
    <citation type="submission" date="2021-06" db="EMBL/GenBank/DDBJ databases">
        <authorList>
            <person name="Kallberg Y."/>
            <person name="Tangrot J."/>
            <person name="Rosling A."/>
        </authorList>
    </citation>
    <scope>NUCLEOTIDE SEQUENCE</scope>
    <source>
        <strain evidence="1">MA453B</strain>
    </source>
</reference>
<evidence type="ECO:0000313" key="1">
    <source>
        <dbReference type="EMBL" id="CAG8668132.1"/>
    </source>
</evidence>
<dbReference type="AlphaFoldDB" id="A0A9N9E7F2"/>
<dbReference type="EMBL" id="CAJVPY010006724">
    <property type="protein sequence ID" value="CAG8668132.1"/>
    <property type="molecule type" value="Genomic_DNA"/>
</dbReference>
<keyword evidence="2" id="KW-1185">Reference proteome</keyword>
<sequence length="84" mass="9737">MPTEFRAKSILYFSPLVPRRGPSGGPGRCFSRTERKEFEKAVRESGHVVYEDYDDLVLGRGQVGPYHRKDVDFIQKLNSEYEKL</sequence>
<dbReference type="Proteomes" id="UP000789405">
    <property type="component" value="Unassembled WGS sequence"/>
</dbReference>